<protein>
    <submittedName>
        <fullName evidence="1">3-hydroxyacyl-CoA dehydrogenase</fullName>
    </submittedName>
</protein>
<comment type="caution">
    <text evidence="1">The sequence shown here is derived from an EMBL/GenBank/DDBJ whole genome shotgun (WGS) entry which is preliminary data.</text>
</comment>
<organism evidence="1 2">
    <name type="scientific">Acinetobacter baumannii</name>
    <dbReference type="NCBI Taxonomy" id="470"/>
    <lineage>
        <taxon>Bacteria</taxon>
        <taxon>Pseudomonadati</taxon>
        <taxon>Pseudomonadota</taxon>
        <taxon>Gammaproteobacteria</taxon>
        <taxon>Moraxellales</taxon>
        <taxon>Moraxellaceae</taxon>
        <taxon>Acinetobacter</taxon>
        <taxon>Acinetobacter calcoaceticus/baumannii complex</taxon>
    </lineage>
</organism>
<dbReference type="Proteomes" id="UP000280073">
    <property type="component" value="Unassembled WGS sequence"/>
</dbReference>
<proteinExistence type="predicted"/>
<feature type="non-terminal residue" evidence="1">
    <location>
        <position position="1"/>
    </location>
</feature>
<dbReference type="EMBL" id="RFDI01000069">
    <property type="protein sequence ID" value="RSR62975.1"/>
    <property type="molecule type" value="Genomic_DNA"/>
</dbReference>
<reference evidence="1 2" key="1">
    <citation type="submission" date="2018-10" db="EMBL/GenBank/DDBJ databases">
        <title>GWAS and RNA-Seq identify cryptic mechanisms of antimicrobial resistance in Acinetobacter baumannii.</title>
        <authorList>
            <person name="Sahl J.W."/>
        </authorList>
    </citation>
    <scope>NUCLEOTIDE SEQUENCE [LARGE SCALE GENOMIC DNA]</scope>
    <source>
        <strain evidence="1 2">TG28175</strain>
    </source>
</reference>
<evidence type="ECO:0000313" key="2">
    <source>
        <dbReference type="Proteomes" id="UP000280073"/>
    </source>
</evidence>
<gene>
    <name evidence="1" type="ORF">EA686_02360</name>
</gene>
<accession>A0A429MVD4</accession>
<sequence>TKELLTHYKDVDLSQKRDKGLVDILKLRQQLELD</sequence>
<name>A0A429MVD4_ACIBA</name>
<dbReference type="AlphaFoldDB" id="A0A429MVD4"/>
<evidence type="ECO:0000313" key="1">
    <source>
        <dbReference type="EMBL" id="RSR62975.1"/>
    </source>
</evidence>